<reference evidence="2" key="1">
    <citation type="submission" date="2023-07" db="EMBL/GenBank/DDBJ databases">
        <title>Ureibacillus sp. isolated from freshwater well.</title>
        <authorList>
            <person name="Kirdat K."/>
            <person name="Bhatt A."/>
            <person name="Teware R."/>
            <person name="Bhavsar Y."/>
            <person name="Yadav A."/>
        </authorList>
    </citation>
    <scope>NUCLEOTIDE SEQUENCE</scope>
    <source>
        <strain evidence="2">BA0131</strain>
    </source>
</reference>
<feature type="transmembrane region" description="Helical" evidence="1">
    <location>
        <begin position="12"/>
        <end position="34"/>
    </location>
</feature>
<comment type="caution">
    <text evidence="2">The sequence shown here is derived from an EMBL/GenBank/DDBJ whole genome shotgun (WGS) entry which is preliminary data.</text>
</comment>
<evidence type="ECO:0000256" key="1">
    <source>
        <dbReference type="SAM" id="Phobius"/>
    </source>
</evidence>
<keyword evidence="3" id="KW-1185">Reference proteome</keyword>
<keyword evidence="1" id="KW-0812">Transmembrane</keyword>
<proteinExistence type="predicted"/>
<accession>A0ABT8GSQ9</accession>
<name>A0ABT8GSQ9_9BACL</name>
<evidence type="ECO:0000313" key="3">
    <source>
        <dbReference type="Proteomes" id="UP001172743"/>
    </source>
</evidence>
<protein>
    <submittedName>
        <fullName evidence="2">Uncharacterized protein</fullName>
    </submittedName>
</protein>
<keyword evidence="1" id="KW-0472">Membrane</keyword>
<dbReference type="EMBL" id="JAUHTQ010000009">
    <property type="protein sequence ID" value="MDN4494457.1"/>
    <property type="molecule type" value="Genomic_DNA"/>
</dbReference>
<keyword evidence="1" id="KW-1133">Transmembrane helix</keyword>
<dbReference type="RefSeq" id="WP_301138750.1">
    <property type="nucleotide sequence ID" value="NZ_JAUHTQ010000009.1"/>
</dbReference>
<gene>
    <name evidence="2" type="ORF">QYB95_12970</name>
</gene>
<sequence length="89" mass="10178">MLKVIIQAKDKRLLIPIPYLFLNFATFIITSKWVNRSINKAITKDGSKFFLPEIERSNLKPLLKEISRHSGLILIDTKLKDGTGVKVKL</sequence>
<evidence type="ECO:0000313" key="2">
    <source>
        <dbReference type="EMBL" id="MDN4494457.1"/>
    </source>
</evidence>
<dbReference type="Proteomes" id="UP001172743">
    <property type="component" value="Unassembled WGS sequence"/>
</dbReference>
<organism evidence="2 3">
    <name type="scientific">Ureibacillus aquaedulcis</name>
    <dbReference type="NCBI Taxonomy" id="3058421"/>
    <lineage>
        <taxon>Bacteria</taxon>
        <taxon>Bacillati</taxon>
        <taxon>Bacillota</taxon>
        <taxon>Bacilli</taxon>
        <taxon>Bacillales</taxon>
        <taxon>Caryophanaceae</taxon>
        <taxon>Ureibacillus</taxon>
    </lineage>
</organism>